<reference evidence="3 4" key="1">
    <citation type="submission" date="2019-06" db="EMBL/GenBank/DDBJ databases">
        <title>A chromosome-scale genome assembly of the striped catfish, Pangasianodon hypophthalmus.</title>
        <authorList>
            <person name="Wen M."/>
            <person name="Zahm M."/>
            <person name="Roques C."/>
            <person name="Cabau C."/>
            <person name="Klopp C."/>
            <person name="Donnadieu C."/>
            <person name="Jouanno E."/>
            <person name="Avarre J.-C."/>
            <person name="Campet M."/>
            <person name="Ha T.T.T."/>
            <person name="Dugue R."/>
            <person name="Lampietro C."/>
            <person name="Louis A."/>
            <person name="Herpin A."/>
            <person name="Echchiki A."/>
            <person name="Berthelot C."/>
            <person name="Parey E."/>
            <person name="Roest-Crollius H."/>
            <person name="Braasch I."/>
            <person name="Postlethwait J."/>
            <person name="Bobe J."/>
            <person name="Montfort J."/>
            <person name="Bouchez O."/>
            <person name="Begum T."/>
            <person name="Schartl M."/>
            <person name="Guiguen Y."/>
        </authorList>
    </citation>
    <scope>NUCLEOTIDE SEQUENCE [LARGE SCALE GENOMIC DNA]</scope>
    <source>
        <strain evidence="3 4">Indonesia</strain>
        <tissue evidence="3">Blood</tissue>
    </source>
</reference>
<gene>
    <name evidence="3" type="ORF">PHYPO_G00201830</name>
</gene>
<feature type="domain" description="Formiminotransferase N-terminal subdomain" evidence="2">
    <location>
        <begin position="99"/>
        <end position="281"/>
    </location>
</feature>
<dbReference type="GO" id="GO:0016740">
    <property type="term" value="F:transferase activity"/>
    <property type="evidence" value="ECO:0007669"/>
    <property type="project" value="InterPro"/>
</dbReference>
<evidence type="ECO:0000313" key="3">
    <source>
        <dbReference type="EMBL" id="KAB5576735.1"/>
    </source>
</evidence>
<evidence type="ECO:0000256" key="1">
    <source>
        <dbReference type="SAM" id="MobiDB-lite"/>
    </source>
</evidence>
<evidence type="ECO:0000313" key="4">
    <source>
        <dbReference type="Proteomes" id="UP000327468"/>
    </source>
</evidence>
<dbReference type="EMBL" id="VFJC01000006">
    <property type="protein sequence ID" value="KAB5576735.1"/>
    <property type="molecule type" value="Genomic_DNA"/>
</dbReference>
<dbReference type="PANTHER" id="PTHR12234">
    <property type="entry name" value="FORMIMINOTRANSFERASE-CYCLODEAMINASE"/>
    <property type="match status" value="1"/>
</dbReference>
<keyword evidence="4" id="KW-1185">Reference proteome</keyword>
<dbReference type="InterPro" id="IPR037064">
    <property type="entry name" value="Formiminotransferase_N_sf"/>
</dbReference>
<dbReference type="InterPro" id="IPR037070">
    <property type="entry name" value="Formiminotransferase_C_sf"/>
</dbReference>
<dbReference type="InterPro" id="IPR012886">
    <property type="entry name" value="Formiminotransferase_N"/>
</dbReference>
<sequence length="416" mass="44321">MSPGKNTTCAFSLRVACVALGSGRSSKTSLVRCCSQPGTAESRSRRPGGEDTRAAPAPAAGPAAGPAPGLPDLLLITATQHSDRAEKVPHRMTSALGRRLVACLLNISEARERDVVEKVAQAAITHQHGGRRKGATVLNIFSDHDYNRSVLTIVAGIELIGEVVLSASERAFSLIDMTKHEGIHPCMGAVDLVPFYPLGEEVSLEDCGKEAQALGTALTERVPGTSAFFFGWADIPLHRGLAHRRKELGWFRKVPNMAAVRPDVGPLPMRRCGLTGIGANPYVMNCNVTIDTQDVSLGRDVAAAIRDSSPGGIPGVQVMALPHEGTVEIACNVESVPCSAAGGESWPAFRVGDQKFCHAPASLITTRVTELARCRGVRTRGTALVGFTPLECKRLAERALSQDIGEFWKELHGVRM</sequence>
<dbReference type="Proteomes" id="UP000327468">
    <property type="component" value="Chromosome 5"/>
</dbReference>
<accession>A0A5N5PAU9</accession>
<dbReference type="SMART" id="SM01222">
    <property type="entry name" value="FTCD_N"/>
    <property type="match status" value="1"/>
</dbReference>
<dbReference type="Pfam" id="PF07837">
    <property type="entry name" value="FTCD_N"/>
    <property type="match status" value="1"/>
</dbReference>
<evidence type="ECO:0000259" key="2">
    <source>
        <dbReference type="SMART" id="SM01222"/>
    </source>
</evidence>
<dbReference type="GO" id="GO:0005542">
    <property type="term" value="F:folic acid binding"/>
    <property type="evidence" value="ECO:0007669"/>
    <property type="project" value="InterPro"/>
</dbReference>
<dbReference type="InterPro" id="IPR022384">
    <property type="entry name" value="FormiminoTrfase_cat_dom_sf"/>
</dbReference>
<feature type="region of interest" description="Disordered" evidence="1">
    <location>
        <begin position="28"/>
        <end position="66"/>
    </location>
</feature>
<dbReference type="InterPro" id="IPR051623">
    <property type="entry name" value="FTCD"/>
</dbReference>
<comment type="caution">
    <text evidence="3">The sequence shown here is derived from an EMBL/GenBank/DDBJ whole genome shotgun (WGS) entry which is preliminary data.</text>
</comment>
<proteinExistence type="predicted"/>
<dbReference type="AlphaFoldDB" id="A0A5N5PAU9"/>
<dbReference type="SUPFAM" id="SSF55116">
    <property type="entry name" value="Formiminotransferase domain of formiminotransferase-cyclodeaminase"/>
    <property type="match status" value="1"/>
</dbReference>
<feature type="compositionally biased region" description="Basic and acidic residues" evidence="1">
    <location>
        <begin position="42"/>
        <end position="53"/>
    </location>
</feature>
<organism evidence="3 4">
    <name type="scientific">Pangasianodon hypophthalmus</name>
    <name type="common">Striped catfish</name>
    <name type="synonym">Helicophagus hypophthalmus</name>
    <dbReference type="NCBI Taxonomy" id="310915"/>
    <lineage>
        <taxon>Eukaryota</taxon>
        <taxon>Metazoa</taxon>
        <taxon>Chordata</taxon>
        <taxon>Craniata</taxon>
        <taxon>Vertebrata</taxon>
        <taxon>Euteleostomi</taxon>
        <taxon>Actinopterygii</taxon>
        <taxon>Neopterygii</taxon>
        <taxon>Teleostei</taxon>
        <taxon>Ostariophysi</taxon>
        <taxon>Siluriformes</taxon>
        <taxon>Pangasiidae</taxon>
        <taxon>Pangasianodon</taxon>
    </lineage>
</organism>
<protein>
    <recommendedName>
        <fullName evidence="2">Formiminotransferase N-terminal subdomain domain-containing protein</fullName>
    </recommendedName>
</protein>
<name>A0A5N5PAU9_PANHP</name>
<dbReference type="Gene3D" id="3.30.70.670">
    <property type="entry name" value="Formiminotransferase, C-terminal subdomain"/>
    <property type="match status" value="1"/>
</dbReference>
<feature type="compositionally biased region" description="Low complexity" evidence="1">
    <location>
        <begin position="54"/>
        <end position="66"/>
    </location>
</feature>
<dbReference type="Gene3D" id="3.30.990.10">
    <property type="entry name" value="Formiminotransferase, N-terminal subdomain"/>
    <property type="match status" value="1"/>
</dbReference>
<dbReference type="PANTHER" id="PTHR12234:SF1">
    <property type="entry name" value="FORMIMINOTRANSFERASE N-TERMINAL SUBDOMAIN-CONTAINING PROTEIN"/>
    <property type="match status" value="1"/>
</dbReference>